<dbReference type="PANTHER" id="PTHR43415">
    <property type="entry name" value="SPERMIDINE N(1)-ACETYLTRANSFERASE"/>
    <property type="match status" value="1"/>
</dbReference>
<keyword evidence="2" id="KW-0808">Transferase</keyword>
<dbReference type="Gene3D" id="3.40.630.30">
    <property type="match status" value="1"/>
</dbReference>
<protein>
    <submittedName>
        <fullName evidence="2">Putative acetyltransferase YhhY</fullName>
    </submittedName>
</protein>
<proteinExistence type="predicted"/>
<dbReference type="CDD" id="cd04301">
    <property type="entry name" value="NAT_SF"/>
    <property type="match status" value="1"/>
</dbReference>
<dbReference type="SUPFAM" id="SSF55729">
    <property type="entry name" value="Acyl-CoA N-acyltransferases (Nat)"/>
    <property type="match status" value="1"/>
</dbReference>
<name>A0A6N3AHD8_EUBLI</name>
<sequence length="169" mass="19140">MNHLTIMQAEKEDAKALLQYRDAIGVESDNLTYGNEGSGMTVEAQETFIQRTKESGGSVMYVGKINDEIVALGSITAYDKPRIRHRCELGLTVRKSYWNQGIATKMMQALMAFAEERISCEVVELEVRSDNEAAIHLYEKFGFRSIGIYEKFFKIGDQYAPANLMNCYL</sequence>
<accession>A0A6N3AHD8</accession>
<dbReference type="Pfam" id="PF00583">
    <property type="entry name" value="Acetyltransf_1"/>
    <property type="match status" value="1"/>
</dbReference>
<gene>
    <name evidence="2" type="ORF">ELLFYP34_02128</name>
</gene>
<feature type="domain" description="N-acetyltransferase" evidence="1">
    <location>
        <begin position="4"/>
        <end position="169"/>
    </location>
</feature>
<dbReference type="GO" id="GO:0016747">
    <property type="term" value="F:acyltransferase activity, transferring groups other than amino-acyl groups"/>
    <property type="evidence" value="ECO:0007669"/>
    <property type="project" value="InterPro"/>
</dbReference>
<dbReference type="AlphaFoldDB" id="A0A6N3AHD8"/>
<reference evidence="2" key="1">
    <citation type="submission" date="2019-11" db="EMBL/GenBank/DDBJ databases">
        <authorList>
            <person name="Feng L."/>
        </authorList>
    </citation>
    <scope>NUCLEOTIDE SEQUENCE</scope>
    <source>
        <strain evidence="2">ElimosumLFYP34</strain>
    </source>
</reference>
<dbReference type="PANTHER" id="PTHR43415:SF3">
    <property type="entry name" value="GNAT-FAMILY ACETYLTRANSFERASE"/>
    <property type="match status" value="1"/>
</dbReference>
<dbReference type="EMBL" id="CACRTR010000004">
    <property type="protein sequence ID" value="VYT87522.1"/>
    <property type="molecule type" value="Genomic_DNA"/>
</dbReference>
<dbReference type="InterPro" id="IPR000182">
    <property type="entry name" value="GNAT_dom"/>
</dbReference>
<dbReference type="PROSITE" id="PS51186">
    <property type="entry name" value="GNAT"/>
    <property type="match status" value="1"/>
</dbReference>
<evidence type="ECO:0000259" key="1">
    <source>
        <dbReference type="PROSITE" id="PS51186"/>
    </source>
</evidence>
<dbReference type="InterPro" id="IPR016181">
    <property type="entry name" value="Acyl_CoA_acyltransferase"/>
</dbReference>
<evidence type="ECO:0000313" key="2">
    <source>
        <dbReference type="EMBL" id="VYT87522.1"/>
    </source>
</evidence>
<organism evidence="2">
    <name type="scientific">Eubacterium limosum</name>
    <dbReference type="NCBI Taxonomy" id="1736"/>
    <lineage>
        <taxon>Bacteria</taxon>
        <taxon>Bacillati</taxon>
        <taxon>Bacillota</taxon>
        <taxon>Clostridia</taxon>
        <taxon>Eubacteriales</taxon>
        <taxon>Eubacteriaceae</taxon>
        <taxon>Eubacterium</taxon>
    </lineage>
</organism>